<feature type="coiled-coil region" evidence="1">
    <location>
        <begin position="48"/>
        <end position="82"/>
    </location>
</feature>
<keyword evidence="1" id="KW-0175">Coiled coil</keyword>
<keyword evidence="2" id="KW-1185">Reference proteome</keyword>
<evidence type="ECO:0000313" key="2">
    <source>
        <dbReference type="Proteomes" id="UP000887569"/>
    </source>
</evidence>
<reference evidence="3" key="1">
    <citation type="submission" date="2022-11" db="UniProtKB">
        <authorList>
            <consortium name="WormBaseParasite"/>
        </authorList>
    </citation>
    <scope>IDENTIFICATION</scope>
</reference>
<evidence type="ECO:0000256" key="1">
    <source>
        <dbReference type="SAM" id="Coils"/>
    </source>
</evidence>
<proteinExistence type="predicted"/>
<protein>
    <submittedName>
        <fullName evidence="3">FLYWCH-type domain-containing protein</fullName>
    </submittedName>
</protein>
<dbReference type="Proteomes" id="UP000887569">
    <property type="component" value="Unplaced"/>
</dbReference>
<dbReference type="WBParaSite" id="PgR036_g109_t06">
    <property type="protein sequence ID" value="PgR036_g109_t06"/>
    <property type="gene ID" value="PgR036_g109"/>
</dbReference>
<dbReference type="AlphaFoldDB" id="A0A915BEK0"/>
<accession>A0A915BEK0</accession>
<evidence type="ECO:0000313" key="3">
    <source>
        <dbReference type="WBParaSite" id="PgR036_g109_t06"/>
    </source>
</evidence>
<name>A0A915BEK0_PARUN</name>
<sequence length="138" mass="16446">SKKTVLIDEHRARCEYNNAFRTLQMESLRRKVVGKLETSQKNLIHSKKMAFERIEAEIEDRIAELDEERKRCLSVIDEYDSEEKEHVKRRKTDDKAMEKLRNELNMPLVFYMLSREYLLMDIALAENALKAVNLRQTN</sequence>
<organism evidence="2 3">
    <name type="scientific">Parascaris univalens</name>
    <name type="common">Nematode worm</name>
    <dbReference type="NCBI Taxonomy" id="6257"/>
    <lineage>
        <taxon>Eukaryota</taxon>
        <taxon>Metazoa</taxon>
        <taxon>Ecdysozoa</taxon>
        <taxon>Nematoda</taxon>
        <taxon>Chromadorea</taxon>
        <taxon>Rhabditida</taxon>
        <taxon>Spirurina</taxon>
        <taxon>Ascaridomorpha</taxon>
        <taxon>Ascaridoidea</taxon>
        <taxon>Ascarididae</taxon>
        <taxon>Parascaris</taxon>
    </lineage>
</organism>